<feature type="transmembrane region" description="Helical" evidence="6">
    <location>
        <begin position="14"/>
        <end position="37"/>
    </location>
</feature>
<evidence type="ECO:0000256" key="4">
    <source>
        <dbReference type="ARBA" id="ARBA00023136"/>
    </source>
</evidence>
<keyword evidence="4 6" id="KW-0472">Membrane</keyword>
<dbReference type="PANTHER" id="PTHR31792:SF3">
    <property type="entry name" value="VACUOLAR ATPASE ASSEMBLY INTEGRAL MEMBRANE PROTEIN VMA21"/>
    <property type="match status" value="1"/>
</dbReference>
<evidence type="ECO:0000256" key="3">
    <source>
        <dbReference type="ARBA" id="ARBA00022989"/>
    </source>
</evidence>
<reference evidence="7" key="1">
    <citation type="submission" date="2021-04" db="EMBL/GenBank/DDBJ databases">
        <authorList>
            <consortium name="Molecular Ecology Group"/>
        </authorList>
    </citation>
    <scope>NUCLEOTIDE SEQUENCE</scope>
</reference>
<evidence type="ECO:0000256" key="1">
    <source>
        <dbReference type="ARBA" id="ARBA00022692"/>
    </source>
</evidence>
<evidence type="ECO:0000313" key="8">
    <source>
        <dbReference type="Proteomes" id="UP000678393"/>
    </source>
</evidence>
<dbReference type="GO" id="GO:0005789">
    <property type="term" value="C:endoplasmic reticulum membrane"/>
    <property type="evidence" value="ECO:0007669"/>
    <property type="project" value="UniProtKB-SubCell"/>
</dbReference>
<dbReference type="Proteomes" id="UP000678393">
    <property type="component" value="Unassembled WGS sequence"/>
</dbReference>
<evidence type="ECO:0000313" key="7">
    <source>
        <dbReference type="EMBL" id="CAG5129734.1"/>
    </source>
</evidence>
<organism evidence="7 8">
    <name type="scientific">Candidula unifasciata</name>
    <dbReference type="NCBI Taxonomy" id="100452"/>
    <lineage>
        <taxon>Eukaryota</taxon>
        <taxon>Metazoa</taxon>
        <taxon>Spiralia</taxon>
        <taxon>Lophotrochozoa</taxon>
        <taxon>Mollusca</taxon>
        <taxon>Gastropoda</taxon>
        <taxon>Heterobranchia</taxon>
        <taxon>Euthyneura</taxon>
        <taxon>Panpulmonata</taxon>
        <taxon>Eupulmonata</taxon>
        <taxon>Stylommatophora</taxon>
        <taxon>Helicina</taxon>
        <taxon>Helicoidea</taxon>
        <taxon>Geomitridae</taxon>
        <taxon>Candidula</taxon>
    </lineage>
</organism>
<dbReference type="OrthoDB" id="160405at2759"/>
<dbReference type="EMBL" id="CAJHNH020003657">
    <property type="protein sequence ID" value="CAG5129734.1"/>
    <property type="molecule type" value="Genomic_DNA"/>
</dbReference>
<gene>
    <name evidence="7" type="ORF">CUNI_LOCUS15292</name>
</gene>
<feature type="transmembrane region" description="Helical" evidence="6">
    <location>
        <begin position="49"/>
        <end position="72"/>
    </location>
</feature>
<accession>A0A8S3ZJI7</accession>
<dbReference type="HAMAP" id="MF_03058">
    <property type="entry name" value="VMA21"/>
    <property type="match status" value="1"/>
</dbReference>
<dbReference type="PANTHER" id="PTHR31792">
    <property type="entry name" value="VACUOLAR ATPASE ASSEMBLY INTEGRAL MEMBRANE PROTEIN VMA21"/>
    <property type="match status" value="1"/>
</dbReference>
<dbReference type="GO" id="GO:0012507">
    <property type="term" value="C:ER to Golgi transport vesicle membrane"/>
    <property type="evidence" value="ECO:0007669"/>
    <property type="project" value="UniProtKB-SubCell"/>
</dbReference>
<dbReference type="GO" id="GO:0070072">
    <property type="term" value="P:vacuolar proton-transporting V-type ATPase complex assembly"/>
    <property type="evidence" value="ECO:0007669"/>
    <property type="project" value="UniProtKB-UniRule"/>
</dbReference>
<sequence>MAPPIASSTVMKTMLVFTLMMVFLPIFSYFFSKSVIFEGFFGMVHQSSYFYAAVVAIAVVHIILGMFIYVAWNEDPRPYPQFKID</sequence>
<comment type="similarity">
    <text evidence="6">Belongs to the VMA21 family.</text>
</comment>
<evidence type="ECO:0000256" key="2">
    <source>
        <dbReference type="ARBA" id="ARBA00022824"/>
    </source>
</evidence>
<evidence type="ECO:0000256" key="6">
    <source>
        <dbReference type="HAMAP-Rule" id="MF_03058"/>
    </source>
</evidence>
<dbReference type="AlphaFoldDB" id="A0A8S3ZJI7"/>
<comment type="function">
    <text evidence="6">Required for the assembly of the V0 complex of the vacuolar ATPase (V-ATPase) in the endoplasmic reticulum.</text>
</comment>
<keyword evidence="1 6" id="KW-0812">Transmembrane</keyword>
<name>A0A8S3ZJI7_9EUPU</name>
<keyword evidence="8" id="KW-1185">Reference proteome</keyword>
<keyword evidence="2 6" id="KW-0256">Endoplasmic reticulum</keyword>
<protein>
    <recommendedName>
        <fullName evidence="6">Vacuolar ATPase assembly integral membrane protein VMA21 homolog</fullName>
    </recommendedName>
</protein>
<keyword evidence="5 6" id="KW-0968">Cytoplasmic vesicle</keyword>
<comment type="subcellular location">
    <subcellularLocation>
        <location evidence="6">Endoplasmic reticulum membrane</location>
        <topology evidence="6">Multi-pass membrane protein</topology>
    </subcellularLocation>
    <subcellularLocation>
        <location evidence="6">Endoplasmic reticulum-Golgi intermediate compartment membrane</location>
        <topology evidence="6">Multi-pass membrane protein</topology>
    </subcellularLocation>
    <subcellularLocation>
        <location evidence="6">Cytoplasmic vesicle</location>
        <location evidence="6">COPII-coated vesicle membrane</location>
        <topology evidence="6">Multi-pass membrane protein</topology>
    </subcellularLocation>
</comment>
<dbReference type="Pfam" id="PF09446">
    <property type="entry name" value="VMA21"/>
    <property type="match status" value="1"/>
</dbReference>
<dbReference type="GO" id="GO:0033116">
    <property type="term" value="C:endoplasmic reticulum-Golgi intermediate compartment membrane"/>
    <property type="evidence" value="ECO:0007669"/>
    <property type="project" value="UniProtKB-SubCell"/>
</dbReference>
<dbReference type="InterPro" id="IPR019013">
    <property type="entry name" value="Vma21"/>
</dbReference>
<proteinExistence type="inferred from homology"/>
<keyword evidence="3 6" id="KW-1133">Transmembrane helix</keyword>
<evidence type="ECO:0000256" key="5">
    <source>
        <dbReference type="ARBA" id="ARBA00023329"/>
    </source>
</evidence>
<comment type="caution">
    <text evidence="7">The sequence shown here is derived from an EMBL/GenBank/DDBJ whole genome shotgun (WGS) entry which is preliminary data.</text>
</comment>